<evidence type="ECO:0000313" key="3">
    <source>
        <dbReference type="EMBL" id="MFD1508636.1"/>
    </source>
</evidence>
<keyword evidence="1" id="KW-0663">Pyridoxal phosphate</keyword>
<feature type="domain" description="Aminotransferase class V" evidence="2">
    <location>
        <begin position="28"/>
        <end position="404"/>
    </location>
</feature>
<dbReference type="InterPro" id="IPR015421">
    <property type="entry name" value="PyrdxlP-dep_Trfase_major"/>
</dbReference>
<dbReference type="InterPro" id="IPR000192">
    <property type="entry name" value="Aminotrans_V_dom"/>
</dbReference>
<dbReference type="GO" id="GO:0008483">
    <property type="term" value="F:transaminase activity"/>
    <property type="evidence" value="ECO:0007669"/>
    <property type="project" value="UniProtKB-KW"/>
</dbReference>
<dbReference type="InterPro" id="IPR015424">
    <property type="entry name" value="PyrdxlP-dep_Trfase"/>
</dbReference>
<evidence type="ECO:0000313" key="4">
    <source>
        <dbReference type="Proteomes" id="UP001597186"/>
    </source>
</evidence>
<dbReference type="InterPro" id="IPR015422">
    <property type="entry name" value="PyrdxlP-dep_Trfase_small"/>
</dbReference>
<dbReference type="PANTHER" id="PTHR43586:SF8">
    <property type="entry name" value="CYSTEINE DESULFURASE 1, CHLOROPLASTIC"/>
    <property type="match status" value="1"/>
</dbReference>
<dbReference type="PANTHER" id="PTHR43586">
    <property type="entry name" value="CYSTEINE DESULFURASE"/>
    <property type="match status" value="1"/>
</dbReference>
<keyword evidence="4" id="KW-1185">Reference proteome</keyword>
<reference evidence="4" key="1">
    <citation type="journal article" date="2019" name="Int. J. Syst. Evol. Microbiol.">
        <title>The Global Catalogue of Microorganisms (GCM) 10K type strain sequencing project: providing services to taxonomists for standard genome sequencing and annotation.</title>
        <authorList>
            <consortium name="The Broad Institute Genomics Platform"/>
            <consortium name="The Broad Institute Genome Sequencing Center for Infectious Disease"/>
            <person name="Wu L."/>
            <person name="Ma J."/>
        </authorList>
    </citation>
    <scope>NUCLEOTIDE SEQUENCE [LARGE SCALE GENOMIC DNA]</scope>
    <source>
        <strain evidence="4">CGMCC 1.12477</strain>
    </source>
</reference>
<dbReference type="Pfam" id="PF00266">
    <property type="entry name" value="Aminotran_5"/>
    <property type="match status" value="1"/>
</dbReference>
<gene>
    <name evidence="3" type="ORF">ACFTOW_04380</name>
</gene>
<comment type="caution">
    <text evidence="3">The sequence shown here is derived from an EMBL/GenBank/DDBJ whole genome shotgun (WGS) entry which is preliminary data.</text>
</comment>
<dbReference type="Gene3D" id="3.90.1150.10">
    <property type="entry name" value="Aspartate Aminotransferase, domain 1"/>
    <property type="match status" value="1"/>
</dbReference>
<sequence length="415" mass="44011">MFTPDLLTSIRDRFAHVDACPITGPRLFFENAGGALTLKSVVDTTANFAAIPDNQGRNNAASAHLMQVIAKARADTALLLNAPGGQVVLGESGTEMLYRMIRTACMGTGPGPVIGTTLEHPASRSAARLWAERAGRDYIAVPHDDATGTVTADHYRPHLRPDLAVATIIHTSPVTGMGVDIDAIAAEIRAVAPDCLIIVDGIQHAAHGGIDLSAAGIDGYAVSPYKMFSRHGYGVAWISDRLGALPHEALIGGPAENWELGTRDTGAYATLSDVVQYLDWLGTQVSDAEAPRARLTAAAKAIHDHETALCDAMIHGTGNHAGLASLPGLHILGGPDNPAREGLVGFWIDDMPSADIVSGLEDRGVRVHIRKADHYSGNILDPLGRPDCVRVSLAHYNSMDEVTRMLDAMAEITRD</sequence>
<dbReference type="EMBL" id="JBHUDD010000036">
    <property type="protein sequence ID" value="MFD1508636.1"/>
    <property type="molecule type" value="Genomic_DNA"/>
</dbReference>
<protein>
    <submittedName>
        <fullName evidence="3">Aminotransferase class V-fold PLP-dependent enzyme</fullName>
    </submittedName>
</protein>
<name>A0ABW4EDC8_9RHOB</name>
<dbReference type="RefSeq" id="WP_379913460.1">
    <property type="nucleotide sequence ID" value="NZ_JBHUDD010000036.1"/>
</dbReference>
<evidence type="ECO:0000259" key="2">
    <source>
        <dbReference type="Pfam" id="PF00266"/>
    </source>
</evidence>
<dbReference type="Gene3D" id="3.40.640.10">
    <property type="entry name" value="Type I PLP-dependent aspartate aminotransferase-like (Major domain)"/>
    <property type="match status" value="1"/>
</dbReference>
<dbReference type="SUPFAM" id="SSF53383">
    <property type="entry name" value="PLP-dependent transferases"/>
    <property type="match status" value="1"/>
</dbReference>
<accession>A0ABW4EDC8</accession>
<proteinExistence type="predicted"/>
<evidence type="ECO:0000256" key="1">
    <source>
        <dbReference type="ARBA" id="ARBA00022898"/>
    </source>
</evidence>
<keyword evidence="3" id="KW-0032">Aminotransferase</keyword>
<organism evidence="3 4">
    <name type="scientific">Lacimonas salitolerans</name>
    <dbReference type="NCBI Taxonomy" id="1323750"/>
    <lineage>
        <taxon>Bacteria</taxon>
        <taxon>Pseudomonadati</taxon>
        <taxon>Pseudomonadota</taxon>
        <taxon>Alphaproteobacteria</taxon>
        <taxon>Rhodobacterales</taxon>
        <taxon>Paracoccaceae</taxon>
        <taxon>Lacimonas</taxon>
    </lineage>
</organism>
<keyword evidence="3" id="KW-0808">Transferase</keyword>
<dbReference type="Proteomes" id="UP001597186">
    <property type="component" value="Unassembled WGS sequence"/>
</dbReference>